<reference evidence="1 2" key="2">
    <citation type="submission" date="2018-11" db="EMBL/GenBank/DDBJ databases">
        <authorList>
            <consortium name="Pathogen Informatics"/>
        </authorList>
    </citation>
    <scope>NUCLEOTIDE SEQUENCE [LARGE SCALE GENOMIC DNA]</scope>
</reference>
<gene>
    <name evidence="1" type="ORF">GPUH_LOCUS17510</name>
</gene>
<dbReference type="WBParaSite" id="GPUH_0001753301-mRNA-1">
    <property type="protein sequence ID" value="GPUH_0001753301-mRNA-1"/>
    <property type="gene ID" value="GPUH_0001753301"/>
</dbReference>
<organism evidence="3">
    <name type="scientific">Gongylonema pulchrum</name>
    <dbReference type="NCBI Taxonomy" id="637853"/>
    <lineage>
        <taxon>Eukaryota</taxon>
        <taxon>Metazoa</taxon>
        <taxon>Ecdysozoa</taxon>
        <taxon>Nematoda</taxon>
        <taxon>Chromadorea</taxon>
        <taxon>Rhabditida</taxon>
        <taxon>Spirurina</taxon>
        <taxon>Spiruromorpha</taxon>
        <taxon>Spiruroidea</taxon>
        <taxon>Gongylonematidae</taxon>
        <taxon>Gongylonema</taxon>
    </lineage>
</organism>
<evidence type="ECO:0000313" key="1">
    <source>
        <dbReference type="EMBL" id="VDN29940.1"/>
    </source>
</evidence>
<dbReference type="Proteomes" id="UP000271098">
    <property type="component" value="Unassembled WGS sequence"/>
</dbReference>
<proteinExistence type="predicted"/>
<keyword evidence="2" id="KW-1185">Reference proteome</keyword>
<evidence type="ECO:0000313" key="2">
    <source>
        <dbReference type="Proteomes" id="UP000271098"/>
    </source>
</evidence>
<evidence type="ECO:0000313" key="3">
    <source>
        <dbReference type="WBParaSite" id="GPUH_0001753301-mRNA-1"/>
    </source>
</evidence>
<accession>A0A183E970</accession>
<dbReference type="EMBL" id="UYRT01085278">
    <property type="protein sequence ID" value="VDN29940.1"/>
    <property type="molecule type" value="Genomic_DNA"/>
</dbReference>
<reference evidence="3" key="1">
    <citation type="submission" date="2016-06" db="UniProtKB">
        <authorList>
            <consortium name="WormBaseParasite"/>
        </authorList>
    </citation>
    <scope>IDENTIFICATION</scope>
</reference>
<sequence>MIEIRVAGEGKQSEEHLRCLKSHFQGFPLFTIKYPTAGIGYVHGRNLLRTCDAAGLLVGFVDEASATTVPTI</sequence>
<name>A0A183E970_9BILA</name>
<protein>
    <submittedName>
        <fullName evidence="3">DUF3343 domain-containing protein</fullName>
    </submittedName>
</protein>
<dbReference type="AlphaFoldDB" id="A0A183E970"/>